<evidence type="ECO:0000259" key="3">
    <source>
        <dbReference type="PROSITE" id="PS50994"/>
    </source>
</evidence>
<gene>
    <name evidence="5" type="primary">LOC135193638</name>
</gene>
<feature type="compositionally biased region" description="Basic and acidic residues" evidence="2">
    <location>
        <begin position="352"/>
        <end position="372"/>
    </location>
</feature>
<dbReference type="InterPro" id="IPR041588">
    <property type="entry name" value="Integrase_H2C2"/>
</dbReference>
<dbReference type="InterPro" id="IPR012337">
    <property type="entry name" value="RNaseH-like_sf"/>
</dbReference>
<dbReference type="Proteomes" id="UP001652626">
    <property type="component" value="Chromosome 14"/>
</dbReference>
<name>A0ABM4AP58_VANTA</name>
<dbReference type="PROSITE" id="PS50994">
    <property type="entry name" value="INTEGRASE"/>
    <property type="match status" value="1"/>
</dbReference>
<dbReference type="Pfam" id="PF17921">
    <property type="entry name" value="Integrase_H2C2"/>
    <property type="match status" value="1"/>
</dbReference>
<evidence type="ECO:0000256" key="1">
    <source>
        <dbReference type="ARBA" id="ARBA00012493"/>
    </source>
</evidence>
<feature type="domain" description="Integrase catalytic" evidence="3">
    <location>
        <begin position="118"/>
        <end position="246"/>
    </location>
</feature>
<dbReference type="Pfam" id="PF00665">
    <property type="entry name" value="rve"/>
    <property type="match status" value="1"/>
</dbReference>
<dbReference type="Gene3D" id="3.30.420.10">
    <property type="entry name" value="Ribonuclease H-like superfamily/Ribonuclease H"/>
    <property type="match status" value="1"/>
</dbReference>
<evidence type="ECO:0000313" key="5">
    <source>
        <dbReference type="RefSeq" id="XP_064073080.1"/>
    </source>
</evidence>
<protein>
    <recommendedName>
        <fullName evidence="1">RNA-directed DNA polymerase</fullName>
        <ecNumber evidence="1">2.7.7.49</ecNumber>
    </recommendedName>
</protein>
<keyword evidence="4" id="KW-1185">Reference proteome</keyword>
<evidence type="ECO:0000256" key="2">
    <source>
        <dbReference type="SAM" id="MobiDB-lite"/>
    </source>
</evidence>
<dbReference type="SUPFAM" id="SSF53098">
    <property type="entry name" value="Ribonuclease H-like"/>
    <property type="match status" value="1"/>
</dbReference>
<organism evidence="4 5">
    <name type="scientific">Vanessa tameamea</name>
    <name type="common">Kamehameha butterfly</name>
    <dbReference type="NCBI Taxonomy" id="334116"/>
    <lineage>
        <taxon>Eukaryota</taxon>
        <taxon>Metazoa</taxon>
        <taxon>Ecdysozoa</taxon>
        <taxon>Arthropoda</taxon>
        <taxon>Hexapoda</taxon>
        <taxon>Insecta</taxon>
        <taxon>Pterygota</taxon>
        <taxon>Neoptera</taxon>
        <taxon>Endopterygota</taxon>
        <taxon>Lepidoptera</taxon>
        <taxon>Glossata</taxon>
        <taxon>Ditrysia</taxon>
        <taxon>Papilionoidea</taxon>
        <taxon>Nymphalidae</taxon>
        <taxon>Nymphalinae</taxon>
        <taxon>Vanessa</taxon>
    </lineage>
</organism>
<sequence>MYGYVLHGWPPAVGKEYNAYFRRKENICFDQGCLLWGYIIIIPRTLQNAILKEIHDGHPGIVKMKQIARNYVWWATIDADIERAVRDCGACLAVRPEPPPAPLHSWPWPVEPWSRLHVDYLGPFNNKYYLVSSTSAANLISILRKIFARFGLPKRIISDNGPLFTSAEVATYFQGNGIGHTLTAPYHPASNGAAENAVRSVKRALKKASLGNEDEDTALNRFLFSYRNTEHSTTGRDPSVALLGRRLRGRLSLLRRDTDERIRDRIIASELRRDAPLRVVAPGDSVLIRDYSRRNRKWAEGVVLDRSSPVSYSVKTSDGQIHKRHVDQIMCDKNRKSRFSLTKIEACDRPRLSVKAEDGSEAREPREMDELANRSSPEKSPSSSTDQTSPVAPVDHVRRQAAEQCLQKK</sequence>
<dbReference type="RefSeq" id="XP_064073080.1">
    <property type="nucleotide sequence ID" value="XM_064217010.1"/>
</dbReference>
<dbReference type="InterPro" id="IPR036397">
    <property type="entry name" value="RNaseH_sf"/>
</dbReference>
<evidence type="ECO:0000313" key="4">
    <source>
        <dbReference type="Proteomes" id="UP001652626"/>
    </source>
</evidence>
<dbReference type="InterPro" id="IPR001584">
    <property type="entry name" value="Integrase_cat-core"/>
</dbReference>
<dbReference type="GeneID" id="135193638"/>
<dbReference type="EC" id="2.7.7.49" evidence="1"/>
<dbReference type="PANTHER" id="PTHR37984:SF5">
    <property type="entry name" value="PROTEIN NYNRIN-LIKE"/>
    <property type="match status" value="1"/>
</dbReference>
<dbReference type="InterPro" id="IPR050951">
    <property type="entry name" value="Retrovirus_Pol_polyprotein"/>
</dbReference>
<accession>A0ABM4AP58</accession>
<feature type="region of interest" description="Disordered" evidence="2">
    <location>
        <begin position="352"/>
        <end position="409"/>
    </location>
</feature>
<dbReference type="Gene3D" id="1.10.340.70">
    <property type="match status" value="1"/>
</dbReference>
<reference evidence="5" key="1">
    <citation type="submission" date="2025-08" db="UniProtKB">
        <authorList>
            <consortium name="RefSeq"/>
        </authorList>
    </citation>
    <scope>IDENTIFICATION</scope>
    <source>
        <tissue evidence="5">Whole body</tissue>
    </source>
</reference>
<proteinExistence type="predicted"/>
<dbReference type="PANTHER" id="PTHR37984">
    <property type="entry name" value="PROTEIN CBG26694"/>
    <property type="match status" value="1"/>
</dbReference>